<comment type="caution">
    <text evidence="2">The sequence shown here is derived from an EMBL/GenBank/DDBJ whole genome shotgun (WGS) entry which is preliminary data.</text>
</comment>
<reference evidence="3" key="1">
    <citation type="journal article" date="2019" name="Int. J. Syst. Evol. Microbiol.">
        <title>The Global Catalogue of Microorganisms (GCM) 10K type strain sequencing project: providing services to taxonomists for standard genome sequencing and annotation.</title>
        <authorList>
            <consortium name="The Broad Institute Genomics Platform"/>
            <consortium name="The Broad Institute Genome Sequencing Center for Infectious Disease"/>
            <person name="Wu L."/>
            <person name="Ma J."/>
        </authorList>
    </citation>
    <scope>NUCLEOTIDE SEQUENCE [LARGE SCALE GENOMIC DNA]</scope>
    <source>
        <strain evidence="3">JCM 18324</strain>
    </source>
</reference>
<dbReference type="SUPFAM" id="SSF54427">
    <property type="entry name" value="NTF2-like"/>
    <property type="match status" value="1"/>
</dbReference>
<evidence type="ECO:0000259" key="1">
    <source>
        <dbReference type="Pfam" id="PF14534"/>
    </source>
</evidence>
<evidence type="ECO:0000313" key="2">
    <source>
        <dbReference type="EMBL" id="GAA4764043.1"/>
    </source>
</evidence>
<feature type="domain" description="DUF4440" evidence="1">
    <location>
        <begin position="14"/>
        <end position="112"/>
    </location>
</feature>
<accession>A0ABP8ZS48</accession>
<dbReference type="RefSeq" id="WP_345609269.1">
    <property type="nucleotide sequence ID" value="NZ_BAABJV010000001.1"/>
</dbReference>
<proteinExistence type="predicted"/>
<dbReference type="Gene3D" id="3.10.450.50">
    <property type="match status" value="1"/>
</dbReference>
<gene>
    <name evidence="2" type="ORF">GCM10023329_07260</name>
</gene>
<evidence type="ECO:0000313" key="3">
    <source>
        <dbReference type="Proteomes" id="UP001501147"/>
    </source>
</evidence>
<dbReference type="Proteomes" id="UP001501147">
    <property type="component" value="Unassembled WGS sequence"/>
</dbReference>
<dbReference type="EMBL" id="BAABJV010000001">
    <property type="protein sequence ID" value="GAA4764043.1"/>
    <property type="molecule type" value="Genomic_DNA"/>
</dbReference>
<keyword evidence="3" id="KW-1185">Reference proteome</keyword>
<dbReference type="Pfam" id="PF14534">
    <property type="entry name" value="DUF4440"/>
    <property type="match status" value="1"/>
</dbReference>
<dbReference type="InterPro" id="IPR032710">
    <property type="entry name" value="NTF2-like_dom_sf"/>
</dbReference>
<name>A0ABP8ZS48_9ACTN</name>
<sequence>MAERRPDAVDAAMEAELRLLDPVVRASPELLAAFLHPEYEEYGTSGRLWTRASIMEALRERRTLAPRPIAASRMRGAQLAESVVHLTFDTESGGRRAHRSSVWRLTEGVWLLYFHQATRFEAAAPDGAH</sequence>
<organism evidence="2 3">
    <name type="scientific">Streptomyces sanyensis</name>
    <dbReference type="NCBI Taxonomy" id="568869"/>
    <lineage>
        <taxon>Bacteria</taxon>
        <taxon>Bacillati</taxon>
        <taxon>Actinomycetota</taxon>
        <taxon>Actinomycetes</taxon>
        <taxon>Kitasatosporales</taxon>
        <taxon>Streptomycetaceae</taxon>
        <taxon>Streptomyces</taxon>
    </lineage>
</organism>
<dbReference type="InterPro" id="IPR027843">
    <property type="entry name" value="DUF4440"/>
</dbReference>
<protein>
    <submittedName>
        <fullName evidence="2">Nuclear transport factor 2 family protein</fullName>
    </submittedName>
</protein>